<name>A0ACC5YAV9_9TELE</name>
<dbReference type="Proteomes" id="UP000830395">
    <property type="component" value="Chromosome 5"/>
</dbReference>
<reference evidence="1" key="1">
    <citation type="submission" date="2020-02" db="EMBL/GenBank/DDBJ databases">
        <title>Genome sequencing of the panga catfish, Pangasius djambal.</title>
        <authorList>
            <person name="Wen M."/>
            <person name="Zahm M."/>
            <person name="Roques C."/>
            <person name="Cabau C."/>
            <person name="Klopp C."/>
            <person name="Donnadieu C."/>
            <person name="Jouanno E."/>
            <person name="Avarre J.-C."/>
            <person name="Campet M."/>
            <person name="Ha T."/>
            <person name="Dugue R."/>
            <person name="Lampietro C."/>
            <person name="Louis A."/>
            <person name="Herpin A."/>
            <person name="Echchiki A."/>
            <person name="Berthelot C."/>
            <person name="Parey E."/>
            <person name="Roest-Crollius H."/>
            <person name="Braasch I."/>
            <person name="Postlethwait J.H."/>
            <person name="Bobe J."/>
            <person name="Montfort J."/>
            <person name="Bouchez O."/>
            <person name="Begum T."/>
            <person name="Schartl M."/>
            <person name="Gustiano R."/>
            <person name="Guiguen Y."/>
        </authorList>
    </citation>
    <scope>NUCLEOTIDE SEQUENCE</scope>
    <source>
        <strain evidence="1">Pdj_M5554</strain>
    </source>
</reference>
<dbReference type="EMBL" id="CM040979">
    <property type="protein sequence ID" value="MCJ8732834.1"/>
    <property type="molecule type" value="Genomic_DNA"/>
</dbReference>
<protein>
    <submittedName>
        <fullName evidence="1">Uncharacterized protein</fullName>
    </submittedName>
</protein>
<gene>
    <name evidence="1" type="ORF">PDJAM_G00215910</name>
</gene>
<organism evidence="1 2">
    <name type="scientific">Pangasius djambal</name>
    <dbReference type="NCBI Taxonomy" id="1691987"/>
    <lineage>
        <taxon>Eukaryota</taxon>
        <taxon>Metazoa</taxon>
        <taxon>Chordata</taxon>
        <taxon>Craniata</taxon>
        <taxon>Vertebrata</taxon>
        <taxon>Euteleostomi</taxon>
        <taxon>Actinopterygii</taxon>
        <taxon>Neopterygii</taxon>
        <taxon>Teleostei</taxon>
        <taxon>Ostariophysi</taxon>
        <taxon>Siluriformes</taxon>
        <taxon>Pangasiidae</taxon>
        <taxon>Pangasius</taxon>
    </lineage>
</organism>
<keyword evidence="2" id="KW-1185">Reference proteome</keyword>
<evidence type="ECO:0000313" key="1">
    <source>
        <dbReference type="EMBL" id="MCJ8732834.1"/>
    </source>
</evidence>
<sequence length="79" mass="9062">MKEITPVTFFTNQVVQWKLSRSLHLPVHNYLAGWNLSMDTLSLCVKLKANQQPPFTGKHRGTHPLPSYKHLSLKTSFSQ</sequence>
<proteinExistence type="predicted"/>
<accession>A0ACC5YAV9</accession>
<evidence type="ECO:0000313" key="2">
    <source>
        <dbReference type="Proteomes" id="UP000830395"/>
    </source>
</evidence>
<comment type="caution">
    <text evidence="1">The sequence shown here is derived from an EMBL/GenBank/DDBJ whole genome shotgun (WGS) entry which is preliminary data.</text>
</comment>